<gene>
    <name evidence="1" type="ORF">QYM36_007895</name>
</gene>
<evidence type="ECO:0000313" key="1">
    <source>
        <dbReference type="EMBL" id="KAK2727213.1"/>
    </source>
</evidence>
<sequence>MPPAEENISEFKKYKSQLSKILRLEKRKYYKRKFEKVRLSLKRTWSLINEYLSKRKGTLPDEMFMLENQVPLNDKEGNSRCQERAFCCLIQIRCDLESAASSRSS</sequence>
<reference evidence="1" key="1">
    <citation type="submission" date="2023-07" db="EMBL/GenBank/DDBJ databases">
        <title>Chromosome-level genome assembly of Artemia franciscana.</title>
        <authorList>
            <person name="Jo E."/>
        </authorList>
    </citation>
    <scope>NUCLEOTIDE SEQUENCE</scope>
    <source>
        <tissue evidence="1">Whole body</tissue>
    </source>
</reference>
<evidence type="ECO:0000313" key="2">
    <source>
        <dbReference type="Proteomes" id="UP001187531"/>
    </source>
</evidence>
<feature type="non-terminal residue" evidence="1">
    <location>
        <position position="105"/>
    </location>
</feature>
<proteinExistence type="predicted"/>
<comment type="caution">
    <text evidence="1">The sequence shown here is derived from an EMBL/GenBank/DDBJ whole genome shotgun (WGS) entry which is preliminary data.</text>
</comment>
<name>A0AA88LDA5_ARTSF</name>
<dbReference type="AlphaFoldDB" id="A0AA88LDA5"/>
<accession>A0AA88LDA5</accession>
<protein>
    <submittedName>
        <fullName evidence="1">Uncharacterized protein</fullName>
    </submittedName>
</protein>
<dbReference type="Proteomes" id="UP001187531">
    <property type="component" value="Unassembled WGS sequence"/>
</dbReference>
<organism evidence="1 2">
    <name type="scientific">Artemia franciscana</name>
    <name type="common">Brine shrimp</name>
    <name type="synonym">Artemia sanfranciscana</name>
    <dbReference type="NCBI Taxonomy" id="6661"/>
    <lineage>
        <taxon>Eukaryota</taxon>
        <taxon>Metazoa</taxon>
        <taxon>Ecdysozoa</taxon>
        <taxon>Arthropoda</taxon>
        <taxon>Crustacea</taxon>
        <taxon>Branchiopoda</taxon>
        <taxon>Anostraca</taxon>
        <taxon>Artemiidae</taxon>
        <taxon>Artemia</taxon>
    </lineage>
</organism>
<dbReference type="EMBL" id="JAVRJZ010000001">
    <property type="protein sequence ID" value="KAK2727213.1"/>
    <property type="molecule type" value="Genomic_DNA"/>
</dbReference>
<keyword evidence="2" id="KW-1185">Reference proteome</keyword>